<dbReference type="AlphaFoldDB" id="A0A1J5I5M8"/>
<feature type="transmembrane region" description="Helical" evidence="9">
    <location>
        <begin position="117"/>
        <end position="140"/>
    </location>
</feature>
<feature type="transmembrane region" description="Helical" evidence="9">
    <location>
        <begin position="33"/>
        <end position="58"/>
    </location>
</feature>
<proteinExistence type="inferred from homology"/>
<organism evidence="11 12">
    <name type="scientific">Candidatus Shapirobacteria bacterium CG2_30_35_20</name>
    <dbReference type="NCBI Taxonomy" id="1805376"/>
    <lineage>
        <taxon>Bacteria</taxon>
        <taxon>Candidatus Shapironibacteriota</taxon>
    </lineage>
</organism>
<evidence type="ECO:0000256" key="2">
    <source>
        <dbReference type="ARBA" id="ARBA00007783"/>
    </source>
</evidence>
<evidence type="ECO:0000256" key="1">
    <source>
        <dbReference type="ARBA" id="ARBA00004429"/>
    </source>
</evidence>
<evidence type="ECO:0000259" key="10">
    <source>
        <dbReference type="PROSITE" id="PS51012"/>
    </source>
</evidence>
<dbReference type="PANTHER" id="PTHR30413">
    <property type="entry name" value="INNER MEMBRANE TRANSPORT PERMEASE"/>
    <property type="match status" value="1"/>
</dbReference>
<name>A0A1J5I5M8_9BACT</name>
<keyword evidence="3 9" id="KW-0813">Transport</keyword>
<dbReference type="Pfam" id="PF01061">
    <property type="entry name" value="ABC2_membrane"/>
    <property type="match status" value="1"/>
</dbReference>
<evidence type="ECO:0000256" key="8">
    <source>
        <dbReference type="ARBA" id="ARBA00023136"/>
    </source>
</evidence>
<evidence type="ECO:0000256" key="5">
    <source>
        <dbReference type="ARBA" id="ARBA00022519"/>
    </source>
</evidence>
<dbReference type="InterPro" id="IPR013525">
    <property type="entry name" value="ABC2_TM"/>
</dbReference>
<protein>
    <recommendedName>
        <fullName evidence="9">Transport permease protein</fullName>
    </recommendedName>
</protein>
<dbReference type="EMBL" id="MNZO01000009">
    <property type="protein sequence ID" value="OIP87710.1"/>
    <property type="molecule type" value="Genomic_DNA"/>
</dbReference>
<dbReference type="InterPro" id="IPR000412">
    <property type="entry name" value="ABC_2_transport"/>
</dbReference>
<comment type="subcellular location">
    <subcellularLocation>
        <location evidence="1">Cell inner membrane</location>
        <topology evidence="1">Multi-pass membrane protein</topology>
    </subcellularLocation>
    <subcellularLocation>
        <location evidence="9">Cell membrane</location>
        <topology evidence="9">Multi-pass membrane protein</topology>
    </subcellularLocation>
</comment>
<dbReference type="STRING" id="1805376.AUK05_00600"/>
<gene>
    <name evidence="11" type="ORF">AUK05_00600</name>
</gene>
<feature type="transmembrane region" description="Helical" evidence="9">
    <location>
        <begin position="70"/>
        <end position="96"/>
    </location>
</feature>
<evidence type="ECO:0000313" key="12">
    <source>
        <dbReference type="Proteomes" id="UP000182344"/>
    </source>
</evidence>
<evidence type="ECO:0000256" key="3">
    <source>
        <dbReference type="ARBA" id="ARBA00022448"/>
    </source>
</evidence>
<keyword evidence="5" id="KW-0997">Cell inner membrane</keyword>
<comment type="caution">
    <text evidence="11">The sequence shown here is derived from an EMBL/GenBank/DDBJ whole genome shotgun (WGS) entry which is preliminary data.</text>
</comment>
<feature type="transmembrane region" description="Helical" evidence="9">
    <location>
        <begin position="146"/>
        <end position="167"/>
    </location>
</feature>
<evidence type="ECO:0000313" key="11">
    <source>
        <dbReference type="EMBL" id="OIP87710.1"/>
    </source>
</evidence>
<evidence type="ECO:0000256" key="7">
    <source>
        <dbReference type="ARBA" id="ARBA00022989"/>
    </source>
</evidence>
<accession>A0A1J5I5M8</accession>
<keyword evidence="7 9" id="KW-1133">Transmembrane helix</keyword>
<feature type="transmembrane region" description="Helical" evidence="9">
    <location>
        <begin position="233"/>
        <end position="254"/>
    </location>
</feature>
<reference evidence="11 12" key="1">
    <citation type="journal article" date="2016" name="Environ. Microbiol.">
        <title>Genomic resolution of a cold subsurface aquifer community provides metabolic insights for novel microbes adapted to high CO concentrations.</title>
        <authorList>
            <person name="Probst A.J."/>
            <person name="Castelle C.J."/>
            <person name="Singh A."/>
            <person name="Brown C.T."/>
            <person name="Anantharaman K."/>
            <person name="Sharon I."/>
            <person name="Hug L.A."/>
            <person name="Burstein D."/>
            <person name="Emerson J.B."/>
            <person name="Thomas B.C."/>
            <person name="Banfield J.F."/>
        </authorList>
    </citation>
    <scope>NUCLEOTIDE SEQUENCE [LARGE SCALE GENOMIC DNA]</scope>
    <source>
        <strain evidence="11">CG2_30_35_20</strain>
    </source>
</reference>
<dbReference type="PANTHER" id="PTHR30413:SF8">
    <property type="entry name" value="TRANSPORT PERMEASE PROTEIN"/>
    <property type="match status" value="1"/>
</dbReference>
<dbReference type="GO" id="GO:0043190">
    <property type="term" value="C:ATP-binding cassette (ABC) transporter complex"/>
    <property type="evidence" value="ECO:0007669"/>
    <property type="project" value="InterPro"/>
</dbReference>
<keyword evidence="4 9" id="KW-1003">Cell membrane</keyword>
<dbReference type="InterPro" id="IPR047817">
    <property type="entry name" value="ABC2_TM_bact-type"/>
</dbReference>
<evidence type="ECO:0000256" key="9">
    <source>
        <dbReference type="RuleBase" id="RU361157"/>
    </source>
</evidence>
<dbReference type="GO" id="GO:0140359">
    <property type="term" value="F:ABC-type transporter activity"/>
    <property type="evidence" value="ECO:0007669"/>
    <property type="project" value="InterPro"/>
</dbReference>
<dbReference type="GO" id="GO:0015920">
    <property type="term" value="P:lipopolysaccharide transport"/>
    <property type="evidence" value="ECO:0007669"/>
    <property type="project" value="TreeGrafter"/>
</dbReference>
<sequence length="265" mass="30251">MELLNEIKNIIKWHELLWQMVGREVKSRYKQSILGYFWVILNPLAQMLVMSFAFSIILRIPTNAASNIPYSIFLFVALLPWNLFANSLSSSAASLVGSASIITKVYFPRTILVLSTIIAKIIDFLFALIILIIYMIIYQIPINLNILWVIPIFFIQQIFTLGLSLFFAASNLLYRDIQYLLTLIITLWLYLTPVIYPADIVPDKFKIFFQLNPMAVIINAYRQTVLGGGSPNLLSLSIALTVSILTLYAGFSYFKSREKIFADNI</sequence>
<comment type="similarity">
    <text evidence="2 9">Belongs to the ABC-2 integral membrane protein family.</text>
</comment>
<dbReference type="PRINTS" id="PR00164">
    <property type="entry name" value="ABC2TRNSPORT"/>
</dbReference>
<dbReference type="Proteomes" id="UP000182344">
    <property type="component" value="Unassembled WGS sequence"/>
</dbReference>
<feature type="transmembrane region" description="Helical" evidence="9">
    <location>
        <begin position="179"/>
        <end position="196"/>
    </location>
</feature>
<evidence type="ECO:0000256" key="6">
    <source>
        <dbReference type="ARBA" id="ARBA00022692"/>
    </source>
</evidence>
<keyword evidence="6 9" id="KW-0812">Transmembrane</keyword>
<evidence type="ECO:0000256" key="4">
    <source>
        <dbReference type="ARBA" id="ARBA00022475"/>
    </source>
</evidence>
<dbReference type="PROSITE" id="PS51012">
    <property type="entry name" value="ABC_TM2"/>
    <property type="match status" value="1"/>
</dbReference>
<keyword evidence="8 9" id="KW-0472">Membrane</keyword>
<feature type="domain" description="ABC transmembrane type-2" evidence="10">
    <location>
        <begin position="34"/>
        <end position="257"/>
    </location>
</feature>